<sequence length="93" mass="10233">MVISGFKAVRQAGATMAGLEPATEWSLQISGRTHKPLCYRRLHIKGTNAVEKPALLLGLHGASPVESLARLYRQQWLLSDSLRIHNDAKSLTV</sequence>
<proteinExistence type="predicted"/>
<keyword evidence="2" id="KW-1185">Reference proteome</keyword>
<name>A0AAV4CA24_9GAST</name>
<evidence type="ECO:0000313" key="2">
    <source>
        <dbReference type="Proteomes" id="UP000735302"/>
    </source>
</evidence>
<evidence type="ECO:0008006" key="3">
    <source>
        <dbReference type="Google" id="ProtNLM"/>
    </source>
</evidence>
<dbReference type="EMBL" id="BLXT01005966">
    <property type="protein sequence ID" value="GFO27823.1"/>
    <property type="molecule type" value="Genomic_DNA"/>
</dbReference>
<protein>
    <recommendedName>
        <fullName evidence="3">Transposase</fullName>
    </recommendedName>
</protein>
<reference evidence="1 2" key="1">
    <citation type="journal article" date="2021" name="Elife">
        <title>Chloroplast acquisition without the gene transfer in kleptoplastic sea slugs, Plakobranchus ocellatus.</title>
        <authorList>
            <person name="Maeda T."/>
            <person name="Takahashi S."/>
            <person name="Yoshida T."/>
            <person name="Shimamura S."/>
            <person name="Takaki Y."/>
            <person name="Nagai Y."/>
            <person name="Toyoda A."/>
            <person name="Suzuki Y."/>
            <person name="Arimoto A."/>
            <person name="Ishii H."/>
            <person name="Satoh N."/>
            <person name="Nishiyama T."/>
            <person name="Hasebe M."/>
            <person name="Maruyama T."/>
            <person name="Minagawa J."/>
            <person name="Obokata J."/>
            <person name="Shigenobu S."/>
        </authorList>
    </citation>
    <scope>NUCLEOTIDE SEQUENCE [LARGE SCALE GENOMIC DNA]</scope>
</reference>
<evidence type="ECO:0000313" key="1">
    <source>
        <dbReference type="EMBL" id="GFO27823.1"/>
    </source>
</evidence>
<dbReference type="Proteomes" id="UP000735302">
    <property type="component" value="Unassembled WGS sequence"/>
</dbReference>
<comment type="caution">
    <text evidence="1">The sequence shown here is derived from an EMBL/GenBank/DDBJ whole genome shotgun (WGS) entry which is preliminary data.</text>
</comment>
<gene>
    <name evidence="1" type="ORF">PoB_005432800</name>
</gene>
<accession>A0AAV4CA24</accession>
<organism evidence="1 2">
    <name type="scientific">Plakobranchus ocellatus</name>
    <dbReference type="NCBI Taxonomy" id="259542"/>
    <lineage>
        <taxon>Eukaryota</taxon>
        <taxon>Metazoa</taxon>
        <taxon>Spiralia</taxon>
        <taxon>Lophotrochozoa</taxon>
        <taxon>Mollusca</taxon>
        <taxon>Gastropoda</taxon>
        <taxon>Heterobranchia</taxon>
        <taxon>Euthyneura</taxon>
        <taxon>Panpulmonata</taxon>
        <taxon>Sacoglossa</taxon>
        <taxon>Placobranchoidea</taxon>
        <taxon>Plakobranchidae</taxon>
        <taxon>Plakobranchus</taxon>
    </lineage>
</organism>
<dbReference type="AlphaFoldDB" id="A0AAV4CA24"/>